<evidence type="ECO:0000259" key="1">
    <source>
        <dbReference type="Pfam" id="PF06985"/>
    </source>
</evidence>
<proteinExistence type="predicted"/>
<keyword evidence="3" id="KW-1185">Reference proteome</keyword>
<reference evidence="2 3" key="1">
    <citation type="journal article" date="2016" name="Nat. Commun.">
        <title>Ectomycorrhizal ecology is imprinted in the genome of the dominant symbiotic fungus Cenococcum geophilum.</title>
        <authorList>
            <consortium name="DOE Joint Genome Institute"/>
            <person name="Peter M."/>
            <person name="Kohler A."/>
            <person name="Ohm R.A."/>
            <person name="Kuo A."/>
            <person name="Krutzmann J."/>
            <person name="Morin E."/>
            <person name="Arend M."/>
            <person name="Barry K.W."/>
            <person name="Binder M."/>
            <person name="Choi C."/>
            <person name="Clum A."/>
            <person name="Copeland A."/>
            <person name="Grisel N."/>
            <person name="Haridas S."/>
            <person name="Kipfer T."/>
            <person name="LaButti K."/>
            <person name="Lindquist E."/>
            <person name="Lipzen A."/>
            <person name="Maire R."/>
            <person name="Meier B."/>
            <person name="Mihaltcheva S."/>
            <person name="Molinier V."/>
            <person name="Murat C."/>
            <person name="Poggeler S."/>
            <person name="Quandt C.A."/>
            <person name="Sperisen C."/>
            <person name="Tritt A."/>
            <person name="Tisserant E."/>
            <person name="Crous P.W."/>
            <person name="Henrissat B."/>
            <person name="Nehls U."/>
            <person name="Egli S."/>
            <person name="Spatafora J.W."/>
            <person name="Grigoriev I.V."/>
            <person name="Martin F.M."/>
        </authorList>
    </citation>
    <scope>NUCLEOTIDE SEQUENCE [LARGE SCALE GENOMIC DNA]</scope>
    <source>
        <strain evidence="2 3">CBS 459.81</strain>
    </source>
</reference>
<dbReference type="InterPro" id="IPR010730">
    <property type="entry name" value="HET"/>
</dbReference>
<evidence type="ECO:0000313" key="3">
    <source>
        <dbReference type="Proteomes" id="UP000250266"/>
    </source>
</evidence>
<name>A0A8E2E765_9PEZI</name>
<dbReference type="EMBL" id="KV745060">
    <property type="protein sequence ID" value="OCK78429.1"/>
    <property type="molecule type" value="Genomic_DNA"/>
</dbReference>
<evidence type="ECO:0000313" key="2">
    <source>
        <dbReference type="EMBL" id="OCK78429.1"/>
    </source>
</evidence>
<dbReference type="AlphaFoldDB" id="A0A8E2E765"/>
<protein>
    <submittedName>
        <fullName evidence="2">HET-domain-containing protein</fullName>
    </submittedName>
</protein>
<organism evidence="2 3">
    <name type="scientific">Lepidopterella palustris CBS 459.81</name>
    <dbReference type="NCBI Taxonomy" id="1314670"/>
    <lineage>
        <taxon>Eukaryota</taxon>
        <taxon>Fungi</taxon>
        <taxon>Dikarya</taxon>
        <taxon>Ascomycota</taxon>
        <taxon>Pezizomycotina</taxon>
        <taxon>Dothideomycetes</taxon>
        <taxon>Pleosporomycetidae</taxon>
        <taxon>Mytilinidiales</taxon>
        <taxon>Argynnaceae</taxon>
        <taxon>Lepidopterella</taxon>
    </lineage>
</organism>
<dbReference type="Proteomes" id="UP000250266">
    <property type="component" value="Unassembled WGS sequence"/>
</dbReference>
<feature type="domain" description="Heterokaryon incompatibility" evidence="1">
    <location>
        <begin position="188"/>
        <end position="332"/>
    </location>
</feature>
<dbReference type="OrthoDB" id="5125733at2759"/>
<dbReference type="Pfam" id="PF06985">
    <property type="entry name" value="HET"/>
    <property type="match status" value="1"/>
</dbReference>
<accession>A0A8E2E765</accession>
<sequence>MDDRPDCCSLCTSMLSPLGLRILSTRDGFNYYNKLECKESAQRGCILCKIILQVAPKKWKSLQRLKFVGTLKHRPRTLVEDSAPIRLEGLFGFAIDCNAYMGKIVVYTSPESRAADFIISRPIVTDLAGDLAFSSAKSWLSQCLSEHENCHKQAFPALPHRLLDLAIEQDNSLVKLHISDVTGNCGQYAALSYCWGGPQPIIASTCSLETLKSGVSVSTLPQTIKDAIEVTRKLGLRYLWVDSLCILQDCAKDKQIEIQRMGSIYKNATVTIAASSASLVTQGFLRTARKHPESYPFQFPMPDGTTQEVSISARHFMSPNDPLETRGWEFQEKALSPRLLQFSGIELLWSCQTDPLKTISNDVIYYTIERNRLPSRIFNKAHRKGKSWVTPKQRIEMWRKVVSEYSRRELTDPEDRLEALVGVASELRHLWKDQYVYGLWESCMVGLLAWKSSKKQHQRSSRAPSWSWASLDGPISFNKLTQEDAVLLLKYFESPERKEVFR</sequence>
<dbReference type="PANTHER" id="PTHR33112">
    <property type="entry name" value="DOMAIN PROTEIN, PUTATIVE-RELATED"/>
    <property type="match status" value="1"/>
</dbReference>
<dbReference type="PANTHER" id="PTHR33112:SF16">
    <property type="entry name" value="HETEROKARYON INCOMPATIBILITY DOMAIN-CONTAINING PROTEIN"/>
    <property type="match status" value="1"/>
</dbReference>
<gene>
    <name evidence="2" type="ORF">K432DRAFT_427296</name>
</gene>